<dbReference type="Proteomes" id="UP000050863">
    <property type="component" value="Unassembled WGS sequence"/>
</dbReference>
<reference evidence="1 2" key="1">
    <citation type="submission" date="2014-03" db="EMBL/GenBank/DDBJ databases">
        <title>Bradyrhizobium valentinum sp. nov., isolated from effective nodules of Lupinus mariae-josephae, a lupine endemic of basic-lime soils in Eastern Spain.</title>
        <authorList>
            <person name="Duran D."/>
            <person name="Rey L."/>
            <person name="Navarro A."/>
            <person name="Busquets A."/>
            <person name="Imperial J."/>
            <person name="Ruiz-Argueso T."/>
        </authorList>
    </citation>
    <scope>NUCLEOTIDE SEQUENCE [LARGE SCALE GENOMIC DNA]</scope>
    <source>
        <strain evidence="1 2">PAC68</strain>
    </source>
</reference>
<gene>
    <name evidence="1" type="ORF">CQ12_10630</name>
</gene>
<dbReference type="EMBL" id="LLXZ01000012">
    <property type="protein sequence ID" value="KRR14705.1"/>
    <property type="molecule type" value="Genomic_DNA"/>
</dbReference>
<accession>A0A0R3M436</accession>
<keyword evidence="2" id="KW-1185">Reference proteome</keyword>
<name>A0A0R3M436_9BRAD</name>
<protein>
    <submittedName>
        <fullName evidence="1">Uncharacterized protein</fullName>
    </submittedName>
</protein>
<evidence type="ECO:0000313" key="2">
    <source>
        <dbReference type="Proteomes" id="UP000050863"/>
    </source>
</evidence>
<evidence type="ECO:0000313" key="1">
    <source>
        <dbReference type="EMBL" id="KRR14705.1"/>
    </source>
</evidence>
<dbReference type="AlphaFoldDB" id="A0A0R3M436"/>
<proteinExistence type="predicted"/>
<comment type="caution">
    <text evidence="1">The sequence shown here is derived from an EMBL/GenBank/DDBJ whole genome shotgun (WGS) entry which is preliminary data.</text>
</comment>
<organism evidence="1 2">
    <name type="scientific">Bradyrhizobium jicamae</name>
    <dbReference type="NCBI Taxonomy" id="280332"/>
    <lineage>
        <taxon>Bacteria</taxon>
        <taxon>Pseudomonadati</taxon>
        <taxon>Pseudomonadota</taxon>
        <taxon>Alphaproteobacteria</taxon>
        <taxon>Hyphomicrobiales</taxon>
        <taxon>Nitrobacteraceae</taxon>
        <taxon>Bradyrhizobium</taxon>
    </lineage>
</organism>
<sequence length="83" mass="9313">MRQQRTQRSLVAARAATIRAPTDLPTNGYALIVDGHAKREFKTQEAAIPVAKNLKTRFPNLQIKIYDAEAKRVEQIEIELAPA</sequence>